<dbReference type="Proteomes" id="UP000703315">
    <property type="component" value="Unassembled WGS sequence"/>
</dbReference>
<dbReference type="PANTHER" id="PTHR36108:SF13">
    <property type="entry name" value="COLOSSIN-B-RELATED"/>
    <property type="match status" value="1"/>
</dbReference>
<keyword evidence="4" id="KW-0472">Membrane</keyword>
<keyword evidence="2" id="KW-0964">Secreted</keyword>
<reference evidence="7" key="1">
    <citation type="journal article" date="2021" name="PeerJ">
        <title>Extensive microbial diversity within the chicken gut microbiome revealed by metagenomics and culture.</title>
        <authorList>
            <person name="Gilroy R."/>
            <person name="Ravi A."/>
            <person name="Getino M."/>
            <person name="Pursley I."/>
            <person name="Horton D.L."/>
            <person name="Alikhan N.F."/>
            <person name="Baker D."/>
            <person name="Gharbi K."/>
            <person name="Hall N."/>
            <person name="Watson M."/>
            <person name="Adriaenssens E.M."/>
            <person name="Foster-Nyarko E."/>
            <person name="Jarju S."/>
            <person name="Secka A."/>
            <person name="Antonio M."/>
            <person name="Oren A."/>
            <person name="Chaudhuri R.R."/>
            <person name="La Ragione R."/>
            <person name="Hildebrand F."/>
            <person name="Pallen M.J."/>
        </authorList>
    </citation>
    <scope>NUCLEOTIDE SEQUENCE</scope>
    <source>
        <strain evidence="7">ChiHjej13B12-14962</strain>
    </source>
</reference>
<dbReference type="RefSeq" id="WP_303907732.1">
    <property type="nucleotide sequence ID" value="NZ_DYXC01000139.1"/>
</dbReference>
<evidence type="ECO:0000256" key="4">
    <source>
        <dbReference type="SAM" id="Phobius"/>
    </source>
</evidence>
<evidence type="ECO:0000259" key="6">
    <source>
        <dbReference type="Pfam" id="PF19403"/>
    </source>
</evidence>
<dbReference type="InterPro" id="IPR041033">
    <property type="entry name" value="SpaA_PFL_dom_1"/>
</dbReference>
<dbReference type="InterPro" id="IPR013783">
    <property type="entry name" value="Ig-like_fold"/>
</dbReference>
<evidence type="ECO:0000256" key="2">
    <source>
        <dbReference type="ARBA" id="ARBA00022525"/>
    </source>
</evidence>
<gene>
    <name evidence="7" type="ORF">K8V32_12025</name>
</gene>
<dbReference type="GO" id="GO:0005975">
    <property type="term" value="P:carbohydrate metabolic process"/>
    <property type="evidence" value="ECO:0007669"/>
    <property type="project" value="UniProtKB-ARBA"/>
</dbReference>
<evidence type="ECO:0000259" key="5">
    <source>
        <dbReference type="Pfam" id="PF17802"/>
    </source>
</evidence>
<dbReference type="AlphaFoldDB" id="A0A921K8P8"/>
<dbReference type="Gene3D" id="2.60.40.10">
    <property type="entry name" value="Immunoglobulins"/>
    <property type="match status" value="2"/>
</dbReference>
<name>A0A921K8P8_9MICC</name>
<accession>A0A921K8P8</accession>
<dbReference type="Pfam" id="PF17802">
    <property type="entry name" value="SpaA"/>
    <property type="match status" value="2"/>
</dbReference>
<dbReference type="Pfam" id="PF19403">
    <property type="entry name" value="SpaA_2"/>
    <property type="match status" value="1"/>
</dbReference>
<evidence type="ECO:0000313" key="7">
    <source>
        <dbReference type="EMBL" id="HJF15501.1"/>
    </source>
</evidence>
<feature type="transmembrane region" description="Helical" evidence="4">
    <location>
        <begin position="469"/>
        <end position="489"/>
    </location>
</feature>
<protein>
    <recommendedName>
        <fullName evidence="9">Prealbumin-like fold domain-containing protein</fullName>
    </recommendedName>
</protein>
<keyword evidence="3" id="KW-0732">Signal</keyword>
<organism evidence="7 8">
    <name type="scientific">Enteractinococcus helveticum</name>
    <dbReference type="NCBI Taxonomy" id="1837282"/>
    <lineage>
        <taxon>Bacteria</taxon>
        <taxon>Bacillati</taxon>
        <taxon>Actinomycetota</taxon>
        <taxon>Actinomycetes</taxon>
        <taxon>Micrococcales</taxon>
        <taxon>Micrococcaceae</taxon>
    </lineage>
</organism>
<feature type="domain" description="SpaA-like prealbumin fold" evidence="5">
    <location>
        <begin position="356"/>
        <end position="436"/>
    </location>
</feature>
<evidence type="ECO:0000313" key="8">
    <source>
        <dbReference type="Proteomes" id="UP000703315"/>
    </source>
</evidence>
<evidence type="ECO:0000256" key="3">
    <source>
        <dbReference type="ARBA" id="ARBA00022729"/>
    </source>
</evidence>
<comment type="caution">
    <text evidence="7">The sequence shown here is derived from an EMBL/GenBank/DDBJ whole genome shotgun (WGS) entry which is preliminary data.</text>
</comment>
<reference evidence="7" key="2">
    <citation type="submission" date="2021-09" db="EMBL/GenBank/DDBJ databases">
        <authorList>
            <person name="Gilroy R."/>
        </authorList>
    </citation>
    <scope>NUCLEOTIDE SEQUENCE</scope>
    <source>
        <strain evidence="7">ChiHjej13B12-14962</strain>
    </source>
</reference>
<evidence type="ECO:0000256" key="1">
    <source>
        <dbReference type="ARBA" id="ARBA00007257"/>
    </source>
</evidence>
<evidence type="ECO:0008006" key="9">
    <source>
        <dbReference type="Google" id="ProtNLM"/>
    </source>
</evidence>
<keyword evidence="4" id="KW-1133">Transmembrane helix</keyword>
<feature type="domain" description="SpaA-like prealbumin fold" evidence="6">
    <location>
        <begin position="20"/>
        <end position="122"/>
    </location>
</feature>
<sequence length="497" mass="53936">MVARLAMQNKGSFTNTPQQETTLTLIKQFDTSYGAPEVVDDWNLTATSAASSDPIEFDSGQTREVIPGEYTIAETFGPDALTPEEAGYELASIVCTTEDDVGNAFELTDGQLDVPAGTATECVLVNQDLPGSVSWLKTNTQGDALEGSAWEIHTPDGTVLTTVSDNDENDADSRNGYVAVEELSWGEYQLVEVTAPEGYYLLEEPVDFVITGTERDYEFAQAIENISIPTLTLIKEFDINYGAPADVDPWNLRASHTPDSGDDIYEFNSGDTYQVTPGEYVISETFGSEEISPEEAGYTLQSVQCFVDQGGWGAGSNSAPMESAQPAEHSDSESHRVDIVDNSHTTCVLTNADRPGNVEWNKINPDGIALGDSEWEFVGPDGFDTITIVDNDGEWDAAEEVGTLRVDELLWGDYTLTETRSPAGFDLDPEPRHFTIGGMHLSHLFEEDFVNTPLSPGTLPLTGGFSDRWPLIAGGLGLAVLAVFAWSILRSREQSSS</sequence>
<feature type="domain" description="SpaA-like prealbumin fold" evidence="5">
    <location>
        <begin position="131"/>
        <end position="214"/>
    </location>
</feature>
<comment type="similarity">
    <text evidence="1">Belongs to the serine-aspartate repeat-containing protein (SDr) family.</text>
</comment>
<dbReference type="PANTHER" id="PTHR36108">
    <property type="entry name" value="COLOSSIN-B-RELATED"/>
    <property type="match status" value="1"/>
</dbReference>
<keyword evidence="4" id="KW-0812">Transmembrane</keyword>
<proteinExistence type="inferred from homology"/>
<dbReference type="EMBL" id="DYXC01000139">
    <property type="protein sequence ID" value="HJF15501.1"/>
    <property type="molecule type" value="Genomic_DNA"/>
</dbReference>
<dbReference type="InterPro" id="IPR045826">
    <property type="entry name" value="SpaA_PFL_dom_2"/>
</dbReference>